<feature type="transmembrane region" description="Helical" evidence="1">
    <location>
        <begin position="59"/>
        <end position="77"/>
    </location>
</feature>
<protein>
    <submittedName>
        <fullName evidence="2">Glycosyl transferase family protein</fullName>
    </submittedName>
</protein>
<dbReference type="RefSeq" id="WP_139786866.1">
    <property type="nucleotide sequence ID" value="NZ_LT828556.1"/>
</dbReference>
<feature type="transmembrane region" description="Helical" evidence="1">
    <location>
        <begin position="83"/>
        <end position="100"/>
    </location>
</feature>
<keyword evidence="1" id="KW-1133">Transmembrane helix</keyword>
<evidence type="ECO:0000256" key="1">
    <source>
        <dbReference type="SAM" id="Phobius"/>
    </source>
</evidence>
<feature type="transmembrane region" description="Helical" evidence="1">
    <location>
        <begin position="12"/>
        <end position="38"/>
    </location>
</feature>
<accession>A0A1W1HBZ0</accession>
<organism evidence="2 3">
    <name type="scientific">Desulfamplus magnetovallimortis</name>
    <dbReference type="NCBI Taxonomy" id="1246637"/>
    <lineage>
        <taxon>Bacteria</taxon>
        <taxon>Pseudomonadati</taxon>
        <taxon>Thermodesulfobacteriota</taxon>
        <taxon>Desulfobacteria</taxon>
        <taxon>Desulfobacterales</taxon>
        <taxon>Desulfobacteraceae</taxon>
        <taxon>Desulfamplus</taxon>
    </lineage>
</organism>
<reference evidence="2 3" key="1">
    <citation type="submission" date="2017-03" db="EMBL/GenBank/DDBJ databases">
        <authorList>
            <person name="Afonso C.L."/>
            <person name="Miller P.J."/>
            <person name="Scott M.A."/>
            <person name="Spackman E."/>
            <person name="Goraichik I."/>
            <person name="Dimitrov K.M."/>
            <person name="Suarez D.L."/>
            <person name="Swayne D.E."/>
        </authorList>
    </citation>
    <scope>NUCLEOTIDE SEQUENCE [LARGE SCALE GENOMIC DNA]</scope>
    <source>
        <strain evidence="2">PRJEB14757</strain>
    </source>
</reference>
<keyword evidence="1" id="KW-0812">Transmembrane</keyword>
<keyword evidence="2" id="KW-0808">Transferase</keyword>
<sequence>MSILSVYIEDILLSSIGFFSWGLFVGFLGAFVFAKTLLSVHFMDIPNQRSSHNIPTPKGGGVGIVVSVILACAYLALPLSIQAALVIVALIGIISDFAHFSQLTRLFFHLCTAFIVVF</sequence>
<keyword evidence="1" id="KW-0472">Membrane</keyword>
<proteinExistence type="predicted"/>
<evidence type="ECO:0000313" key="2">
    <source>
        <dbReference type="EMBL" id="SLM30000.1"/>
    </source>
</evidence>
<gene>
    <name evidence="2" type="ORF">MTBBW1_2030090</name>
</gene>
<dbReference type="EMBL" id="FWEV01000117">
    <property type="protein sequence ID" value="SLM30000.1"/>
    <property type="molecule type" value="Genomic_DNA"/>
</dbReference>
<dbReference type="AlphaFoldDB" id="A0A1W1HBZ0"/>
<name>A0A1W1HBZ0_9BACT</name>
<dbReference type="Proteomes" id="UP000191931">
    <property type="component" value="Unassembled WGS sequence"/>
</dbReference>
<dbReference type="GO" id="GO:0016740">
    <property type="term" value="F:transferase activity"/>
    <property type="evidence" value="ECO:0007669"/>
    <property type="project" value="UniProtKB-KW"/>
</dbReference>
<dbReference type="STRING" id="1246637.MTBBW1_2030090"/>
<keyword evidence="3" id="KW-1185">Reference proteome</keyword>
<evidence type="ECO:0000313" key="3">
    <source>
        <dbReference type="Proteomes" id="UP000191931"/>
    </source>
</evidence>